<gene>
    <name evidence="3" type="ORF">CUNI_LOCUS997</name>
</gene>
<protein>
    <recommendedName>
        <fullName evidence="2">von Hippel-Lindau disease tumour suppressor beta domain-containing protein</fullName>
    </recommendedName>
</protein>
<organism evidence="3 4">
    <name type="scientific">Candidula unifasciata</name>
    <dbReference type="NCBI Taxonomy" id="100452"/>
    <lineage>
        <taxon>Eukaryota</taxon>
        <taxon>Metazoa</taxon>
        <taxon>Spiralia</taxon>
        <taxon>Lophotrochozoa</taxon>
        <taxon>Mollusca</taxon>
        <taxon>Gastropoda</taxon>
        <taxon>Heterobranchia</taxon>
        <taxon>Euthyneura</taxon>
        <taxon>Panpulmonata</taxon>
        <taxon>Eupulmonata</taxon>
        <taxon>Stylommatophora</taxon>
        <taxon>Helicina</taxon>
        <taxon>Helicoidea</taxon>
        <taxon>Geomitridae</taxon>
        <taxon>Candidula</taxon>
    </lineage>
</organism>
<dbReference type="InterPro" id="IPR037139">
    <property type="entry name" value="VHL_alpha_dom_sf"/>
</dbReference>
<dbReference type="InterPro" id="IPR037140">
    <property type="entry name" value="VHL_beta_dom_sf"/>
</dbReference>
<dbReference type="InterPro" id="IPR022772">
    <property type="entry name" value="VHL_tumour_suppress_b/a_dom"/>
</dbReference>
<dbReference type="InterPro" id="IPR024053">
    <property type="entry name" value="VHL_beta_dom"/>
</dbReference>
<proteinExistence type="inferred from homology"/>
<dbReference type="Gene3D" id="1.10.750.10">
    <property type="entry name" value="von Hippel-Lindau disease tumour suppressor, alpha domain"/>
    <property type="match status" value="1"/>
</dbReference>
<dbReference type="SUPFAM" id="SSF49468">
    <property type="entry name" value="VHL"/>
    <property type="match status" value="1"/>
</dbReference>
<sequence length="153" mass="17812">MPSNQIAQIKSVHADWPAYVTFVNRTNVPVDIAWVDYRGKLVRYRNELGPGNSHHQNTYVSHPWVAWSSHSQDKLLVGGGFVFEPQPYRGEQTRTLVFIDRPVLSLLKLCIKKIRLLVGPDQVEDLEIPKDLFRILKKRHNVEFQDVTRQNRQ</sequence>
<dbReference type="Proteomes" id="UP000678393">
    <property type="component" value="Unassembled WGS sequence"/>
</dbReference>
<dbReference type="AlphaFoldDB" id="A0A8S3YDS8"/>
<dbReference type="OrthoDB" id="413400at2759"/>
<accession>A0A8S3YDS8</accession>
<dbReference type="InterPro" id="IPR036208">
    <property type="entry name" value="VHL_sf"/>
</dbReference>
<keyword evidence="4" id="KW-1185">Reference proteome</keyword>
<evidence type="ECO:0000313" key="3">
    <source>
        <dbReference type="EMBL" id="CAG5115439.1"/>
    </source>
</evidence>
<evidence type="ECO:0000313" key="4">
    <source>
        <dbReference type="Proteomes" id="UP000678393"/>
    </source>
</evidence>
<dbReference type="Gene3D" id="2.60.40.780">
    <property type="entry name" value="von Hippel-Lindau disease tumour suppressor, beta domain"/>
    <property type="match status" value="1"/>
</dbReference>
<dbReference type="EMBL" id="CAJHNH020000116">
    <property type="protein sequence ID" value="CAG5115439.1"/>
    <property type="molecule type" value="Genomic_DNA"/>
</dbReference>
<evidence type="ECO:0000256" key="1">
    <source>
        <dbReference type="ARBA" id="ARBA00010057"/>
    </source>
</evidence>
<comment type="caution">
    <text evidence="3">The sequence shown here is derived from an EMBL/GenBank/DDBJ whole genome shotgun (WGS) entry which is preliminary data.</text>
</comment>
<dbReference type="Pfam" id="PF01847">
    <property type="entry name" value="VHL"/>
    <property type="match status" value="1"/>
</dbReference>
<dbReference type="CDD" id="cd05468">
    <property type="entry name" value="pVHL"/>
    <property type="match status" value="1"/>
</dbReference>
<reference evidence="3" key="1">
    <citation type="submission" date="2021-04" db="EMBL/GenBank/DDBJ databases">
        <authorList>
            <consortium name="Molecular Ecology Group"/>
        </authorList>
    </citation>
    <scope>NUCLEOTIDE SEQUENCE</scope>
</reference>
<evidence type="ECO:0000259" key="2">
    <source>
        <dbReference type="Pfam" id="PF01847"/>
    </source>
</evidence>
<name>A0A8S3YDS8_9EUPU</name>
<comment type="similarity">
    <text evidence="1">Belongs to the VHL family.</text>
</comment>
<feature type="domain" description="von Hippel-Lindau disease tumour suppressor beta" evidence="2">
    <location>
        <begin position="9"/>
        <end position="85"/>
    </location>
</feature>